<keyword evidence="4" id="KW-0676">Redox-active center</keyword>
<dbReference type="PROSITE" id="PS51352">
    <property type="entry name" value="THIOREDOXIN_2"/>
    <property type="match status" value="1"/>
</dbReference>
<evidence type="ECO:0000259" key="6">
    <source>
        <dbReference type="PROSITE" id="PS51352"/>
    </source>
</evidence>
<dbReference type="Gene3D" id="3.40.30.10">
    <property type="entry name" value="Glutaredoxin"/>
    <property type="match status" value="1"/>
</dbReference>
<feature type="signal peptide" evidence="5">
    <location>
        <begin position="1"/>
        <end position="21"/>
    </location>
</feature>
<dbReference type="PANTHER" id="PTHR13887">
    <property type="entry name" value="GLUTATHIONE S-TRANSFERASE KAPPA"/>
    <property type="match status" value="1"/>
</dbReference>
<dbReference type="Proteomes" id="UP000199628">
    <property type="component" value="Unassembled WGS sequence"/>
</dbReference>
<keyword evidence="3" id="KW-1015">Disulfide bond</keyword>
<accession>A0A1G6Q9M7</accession>
<evidence type="ECO:0000313" key="8">
    <source>
        <dbReference type="Proteomes" id="UP000199628"/>
    </source>
</evidence>
<keyword evidence="8" id="KW-1185">Reference proteome</keyword>
<dbReference type="GO" id="GO:0016491">
    <property type="term" value="F:oxidoreductase activity"/>
    <property type="evidence" value="ECO:0007669"/>
    <property type="project" value="UniProtKB-KW"/>
</dbReference>
<evidence type="ECO:0000256" key="4">
    <source>
        <dbReference type="ARBA" id="ARBA00023284"/>
    </source>
</evidence>
<evidence type="ECO:0000313" key="7">
    <source>
        <dbReference type="EMBL" id="SDC89039.1"/>
    </source>
</evidence>
<reference evidence="8" key="1">
    <citation type="submission" date="2016-10" db="EMBL/GenBank/DDBJ databases">
        <authorList>
            <person name="Varghese N."/>
            <person name="Submissions S."/>
        </authorList>
    </citation>
    <scope>NUCLEOTIDE SEQUENCE [LARGE SCALE GENOMIC DNA]</scope>
    <source>
        <strain evidence="8">CGMCC 1.9108</strain>
    </source>
</reference>
<evidence type="ECO:0000256" key="2">
    <source>
        <dbReference type="ARBA" id="ARBA00023002"/>
    </source>
</evidence>
<protein>
    <submittedName>
        <fullName evidence="7">Protein-disulfide isomerase</fullName>
    </submittedName>
</protein>
<dbReference type="Pfam" id="PF18312">
    <property type="entry name" value="ScsC_N"/>
    <property type="match status" value="1"/>
</dbReference>
<name>A0A1G6Q9M7_9RHOB</name>
<dbReference type="STRING" id="639004.SAMN04488239_10459"/>
<evidence type="ECO:0000256" key="3">
    <source>
        <dbReference type="ARBA" id="ARBA00023157"/>
    </source>
</evidence>
<dbReference type="InterPro" id="IPR036249">
    <property type="entry name" value="Thioredoxin-like_sf"/>
</dbReference>
<dbReference type="EMBL" id="FMZV01000004">
    <property type="protein sequence ID" value="SDC89039.1"/>
    <property type="molecule type" value="Genomic_DNA"/>
</dbReference>
<dbReference type="InterPro" id="IPR001853">
    <property type="entry name" value="DSBA-like_thioredoxin_dom"/>
</dbReference>
<keyword evidence="1 5" id="KW-0732">Signal</keyword>
<keyword evidence="7" id="KW-0413">Isomerase</keyword>
<gene>
    <name evidence="7" type="ORF">SAMN04488239_10459</name>
</gene>
<feature type="chain" id="PRO_5011712286" evidence="5">
    <location>
        <begin position="22"/>
        <end position="251"/>
    </location>
</feature>
<evidence type="ECO:0000256" key="1">
    <source>
        <dbReference type="ARBA" id="ARBA00022729"/>
    </source>
</evidence>
<organism evidence="7 8">
    <name type="scientific">Ruegeria marina</name>
    <dbReference type="NCBI Taxonomy" id="639004"/>
    <lineage>
        <taxon>Bacteria</taxon>
        <taxon>Pseudomonadati</taxon>
        <taxon>Pseudomonadota</taxon>
        <taxon>Alphaproteobacteria</taxon>
        <taxon>Rhodobacterales</taxon>
        <taxon>Roseobacteraceae</taxon>
        <taxon>Ruegeria</taxon>
    </lineage>
</organism>
<dbReference type="Pfam" id="PF01323">
    <property type="entry name" value="DSBA"/>
    <property type="match status" value="1"/>
</dbReference>
<dbReference type="InterPro" id="IPR041205">
    <property type="entry name" value="ScsC_N"/>
</dbReference>
<dbReference type="GO" id="GO:0016853">
    <property type="term" value="F:isomerase activity"/>
    <property type="evidence" value="ECO:0007669"/>
    <property type="project" value="UniProtKB-KW"/>
</dbReference>
<sequence>MFRTLATSALAAMLLTGPSQALDLDTMSAEERAAFGAQVRAYLLENPQVIIEAINILEQRQAEAESQQDVKMIQVNSAEIFEDGYSWVGGNPDGDITLVEFMDYRCGYCRRAAPEVAKLLQEDGNIRFIVKEFPILGDASLQASRFAIATKIVAGDEAYGQVHDALMEFTGDVTDVTLARIGEGLALDVEAIKAEMNSDEVTRRIAETRALAQRLNISGTPSFVLETEMLRGFLPAEQMQQIVDALRDERS</sequence>
<evidence type="ECO:0000256" key="5">
    <source>
        <dbReference type="SAM" id="SignalP"/>
    </source>
</evidence>
<dbReference type="CDD" id="cd03023">
    <property type="entry name" value="DsbA_Com1_like"/>
    <property type="match status" value="1"/>
</dbReference>
<dbReference type="AlphaFoldDB" id="A0A1G6Q9M7"/>
<proteinExistence type="predicted"/>
<feature type="domain" description="Thioredoxin" evidence="6">
    <location>
        <begin position="56"/>
        <end position="248"/>
    </location>
</feature>
<keyword evidence="2" id="KW-0560">Oxidoreductase</keyword>
<dbReference type="PANTHER" id="PTHR13887:SF14">
    <property type="entry name" value="DISULFIDE BOND FORMATION PROTEIN D"/>
    <property type="match status" value="1"/>
</dbReference>
<dbReference type="InterPro" id="IPR013766">
    <property type="entry name" value="Thioredoxin_domain"/>
</dbReference>
<dbReference type="SUPFAM" id="SSF52833">
    <property type="entry name" value="Thioredoxin-like"/>
    <property type="match status" value="1"/>
</dbReference>